<organism evidence="2">
    <name type="scientific">Candidatus Syntropharchaeum butanivorans</name>
    <dbReference type="NCBI Taxonomy" id="1839936"/>
    <lineage>
        <taxon>Archaea</taxon>
        <taxon>Methanobacteriati</taxon>
        <taxon>Methanobacteriota</taxon>
        <taxon>Stenosarchaea group</taxon>
        <taxon>Methanomicrobia</taxon>
        <taxon>Methanosarcinales</taxon>
        <taxon>ANME-2 cluster</taxon>
        <taxon>Candidatus Syntropharchaeum</taxon>
    </lineage>
</organism>
<comment type="caution">
    <text evidence="2">The sequence shown here is derived from an EMBL/GenBank/DDBJ whole genome shotgun (WGS) entry which is preliminary data.</text>
</comment>
<keyword evidence="1" id="KW-1133">Transmembrane helix</keyword>
<evidence type="ECO:0000256" key="1">
    <source>
        <dbReference type="SAM" id="Phobius"/>
    </source>
</evidence>
<protein>
    <submittedName>
        <fullName evidence="2">Uncharacterized protein</fullName>
    </submittedName>
</protein>
<proteinExistence type="predicted"/>
<dbReference type="EMBL" id="DRIE01000125">
    <property type="protein sequence ID" value="HEC57741.1"/>
    <property type="molecule type" value="Genomic_DNA"/>
</dbReference>
<dbReference type="AlphaFoldDB" id="A0A7J2S2P9"/>
<name>A0A7J2S2P9_9EURY</name>
<feature type="transmembrane region" description="Helical" evidence="1">
    <location>
        <begin position="6"/>
        <end position="25"/>
    </location>
</feature>
<accession>A0A7J2S2P9</accession>
<keyword evidence="1" id="KW-0472">Membrane</keyword>
<keyword evidence="1" id="KW-0812">Transmembrane</keyword>
<evidence type="ECO:0000313" key="2">
    <source>
        <dbReference type="EMBL" id="HEC57741.1"/>
    </source>
</evidence>
<feature type="transmembrane region" description="Helical" evidence="1">
    <location>
        <begin position="37"/>
        <end position="58"/>
    </location>
</feature>
<dbReference type="Proteomes" id="UP000885936">
    <property type="component" value="Unassembled WGS sequence"/>
</dbReference>
<sequence>MTEERAIVSVIVIVGILLLFAYTLFQLSKYADMMAGAFKSVALLGVVAVVAIAAGIALKRMVS</sequence>
<reference evidence="2" key="1">
    <citation type="journal article" date="2020" name="mSystems">
        <title>Genome- and Community-Level Interaction Insights into Carbon Utilization and Element Cycling Functions of Hydrothermarchaeota in Hydrothermal Sediment.</title>
        <authorList>
            <person name="Zhou Z."/>
            <person name="Liu Y."/>
            <person name="Xu W."/>
            <person name="Pan J."/>
            <person name="Luo Z.H."/>
            <person name="Li M."/>
        </authorList>
    </citation>
    <scope>NUCLEOTIDE SEQUENCE [LARGE SCALE GENOMIC DNA]</scope>
    <source>
        <strain evidence="2">HyVt-386</strain>
    </source>
</reference>
<gene>
    <name evidence="2" type="ORF">ENI32_07730</name>
</gene>